<accession>A0A382SCW4</accession>
<sequence length="106" mass="12794">MFFELREYRCLDGQRDNWVKFMEEEIIPFQVSKGMVILGSFTGQEEDDLYIWIRRFESEEEREKLYEAVYESDTWKNDIGPRIPAMMDRSKIVVRRIEASSRSVIQ</sequence>
<dbReference type="AlphaFoldDB" id="A0A382SCW4"/>
<dbReference type="InterPro" id="IPR012577">
    <property type="entry name" value="NIPSNAP"/>
</dbReference>
<gene>
    <name evidence="2" type="ORF">METZ01_LOCUS360553</name>
</gene>
<dbReference type="InterPro" id="IPR011008">
    <property type="entry name" value="Dimeric_a/b-barrel"/>
</dbReference>
<evidence type="ECO:0000313" key="2">
    <source>
        <dbReference type="EMBL" id="SVD07699.1"/>
    </source>
</evidence>
<dbReference type="Pfam" id="PF07978">
    <property type="entry name" value="NIPSNAP"/>
    <property type="match status" value="1"/>
</dbReference>
<dbReference type="Gene3D" id="3.30.70.100">
    <property type="match status" value="1"/>
</dbReference>
<protein>
    <recommendedName>
        <fullName evidence="1">NIPSNAP domain-containing protein</fullName>
    </recommendedName>
</protein>
<name>A0A382SCW4_9ZZZZ</name>
<reference evidence="2" key="1">
    <citation type="submission" date="2018-05" db="EMBL/GenBank/DDBJ databases">
        <authorList>
            <person name="Lanie J.A."/>
            <person name="Ng W.-L."/>
            <person name="Kazmierczak K.M."/>
            <person name="Andrzejewski T.M."/>
            <person name="Davidsen T.M."/>
            <person name="Wayne K.J."/>
            <person name="Tettelin H."/>
            <person name="Glass J.I."/>
            <person name="Rusch D."/>
            <person name="Podicherti R."/>
            <person name="Tsui H.-C.T."/>
            <person name="Winkler M.E."/>
        </authorList>
    </citation>
    <scope>NUCLEOTIDE SEQUENCE</scope>
</reference>
<feature type="domain" description="NIPSNAP" evidence="1">
    <location>
        <begin position="3"/>
        <end position="77"/>
    </location>
</feature>
<dbReference type="SUPFAM" id="SSF54909">
    <property type="entry name" value="Dimeric alpha+beta barrel"/>
    <property type="match status" value="1"/>
</dbReference>
<evidence type="ECO:0000259" key="1">
    <source>
        <dbReference type="Pfam" id="PF07978"/>
    </source>
</evidence>
<organism evidence="2">
    <name type="scientific">marine metagenome</name>
    <dbReference type="NCBI Taxonomy" id="408172"/>
    <lineage>
        <taxon>unclassified sequences</taxon>
        <taxon>metagenomes</taxon>
        <taxon>ecological metagenomes</taxon>
    </lineage>
</organism>
<proteinExistence type="predicted"/>
<dbReference type="EMBL" id="UINC01128139">
    <property type="protein sequence ID" value="SVD07699.1"/>
    <property type="molecule type" value="Genomic_DNA"/>
</dbReference>